<dbReference type="Pfam" id="PF00144">
    <property type="entry name" value="Beta-lactamase"/>
    <property type="match status" value="1"/>
</dbReference>
<dbReference type="Gene3D" id="3.40.710.10">
    <property type="entry name" value="DD-peptidase/beta-lactamase superfamily"/>
    <property type="match status" value="1"/>
</dbReference>
<gene>
    <name evidence="3" type="ORF">GCM10017566_01600</name>
</gene>
<proteinExistence type="predicted"/>
<dbReference type="AlphaFoldDB" id="A0A8H9IRI9"/>
<protein>
    <recommendedName>
        <fullName evidence="2">Beta-lactamase-related domain-containing protein</fullName>
    </recommendedName>
</protein>
<organism evidence="3 4">
    <name type="scientific">Amycolatopsis bartoniae</name>
    <dbReference type="NCBI Taxonomy" id="941986"/>
    <lineage>
        <taxon>Bacteria</taxon>
        <taxon>Bacillati</taxon>
        <taxon>Actinomycetota</taxon>
        <taxon>Actinomycetes</taxon>
        <taxon>Pseudonocardiales</taxon>
        <taxon>Pseudonocardiaceae</taxon>
        <taxon>Amycolatopsis</taxon>
    </lineage>
</organism>
<feature type="domain" description="Beta-lactamase-related" evidence="2">
    <location>
        <begin position="78"/>
        <end position="385"/>
    </location>
</feature>
<evidence type="ECO:0000259" key="2">
    <source>
        <dbReference type="Pfam" id="PF00144"/>
    </source>
</evidence>
<reference evidence="3" key="1">
    <citation type="journal article" date="2014" name="Int. J. Syst. Evol. Microbiol.">
        <title>Complete genome sequence of Corynebacterium casei LMG S-19264T (=DSM 44701T), isolated from a smear-ripened cheese.</title>
        <authorList>
            <consortium name="US DOE Joint Genome Institute (JGI-PGF)"/>
            <person name="Walter F."/>
            <person name="Albersmeier A."/>
            <person name="Kalinowski J."/>
            <person name="Ruckert C."/>
        </authorList>
    </citation>
    <scope>NUCLEOTIDE SEQUENCE</scope>
    <source>
        <strain evidence="3">CGMCC 4.7679</strain>
    </source>
</reference>
<dbReference type="InterPro" id="IPR012338">
    <property type="entry name" value="Beta-lactam/transpept-like"/>
</dbReference>
<dbReference type="PANTHER" id="PTHR46825:SF7">
    <property type="entry name" value="D-ALANYL-D-ALANINE CARBOXYPEPTIDASE"/>
    <property type="match status" value="1"/>
</dbReference>
<keyword evidence="1" id="KW-0732">Signal</keyword>
<reference evidence="3" key="2">
    <citation type="submission" date="2020-09" db="EMBL/GenBank/DDBJ databases">
        <authorList>
            <person name="Sun Q."/>
            <person name="Zhou Y."/>
        </authorList>
    </citation>
    <scope>NUCLEOTIDE SEQUENCE</scope>
    <source>
        <strain evidence="3">CGMCC 4.7679</strain>
    </source>
</reference>
<sequence length="411" mass="44063">MRSLMRNFRPRLIVPLLATTVVLVLGTTTATAAQTSSTGLARALRAEIDQYLATRGTAEHISAVSVRVDYPGFKPSIDETVGTTQYGGTTPVPRHSEWQIGSNTKAFTSVMLLQLEAEGKLSIRDTLGTWLPQYPAWHDITIQRLLDMTSGIPDYTSQAAFVTAVATDPDTVFTSDQLVSYVANLPVGPAVYAYSNSNYILAQLIIERATHDTYAHQLTRRLIVPLGLRDTCYAPYTCPPGTADRMATGYFANAGLPSLFGTPMPPLNLTFAQGAGAIVASLADLTTWERALYTGQLLPPRQQHELESLVSTTTSQPIARTSLADPTGYGLGVGQATTTATGTVWTYEGQTFAFRALHIYDPETGVIVVVAVNSSVSGEQDNLSALAIQALQTVQDSNVSPSGTPNDRTTG</sequence>
<dbReference type="SUPFAM" id="SSF56601">
    <property type="entry name" value="beta-lactamase/transpeptidase-like"/>
    <property type="match status" value="1"/>
</dbReference>
<dbReference type="EMBL" id="BNAV01000001">
    <property type="protein sequence ID" value="GHF32694.1"/>
    <property type="molecule type" value="Genomic_DNA"/>
</dbReference>
<feature type="chain" id="PRO_5034260057" description="Beta-lactamase-related domain-containing protein" evidence="1">
    <location>
        <begin position="33"/>
        <end position="411"/>
    </location>
</feature>
<evidence type="ECO:0000256" key="1">
    <source>
        <dbReference type="SAM" id="SignalP"/>
    </source>
</evidence>
<evidence type="ECO:0000313" key="3">
    <source>
        <dbReference type="EMBL" id="GHF32694.1"/>
    </source>
</evidence>
<dbReference type="RefSeq" id="WP_183176837.1">
    <property type="nucleotide sequence ID" value="NZ_BNAV01000001.1"/>
</dbReference>
<accession>A0A8H9IRI9</accession>
<dbReference type="InterPro" id="IPR001466">
    <property type="entry name" value="Beta-lactam-related"/>
</dbReference>
<feature type="signal peptide" evidence="1">
    <location>
        <begin position="1"/>
        <end position="32"/>
    </location>
</feature>
<dbReference type="Proteomes" id="UP000658656">
    <property type="component" value="Unassembled WGS sequence"/>
</dbReference>
<keyword evidence="4" id="KW-1185">Reference proteome</keyword>
<evidence type="ECO:0000313" key="4">
    <source>
        <dbReference type="Proteomes" id="UP000658656"/>
    </source>
</evidence>
<dbReference type="InterPro" id="IPR050491">
    <property type="entry name" value="AmpC-like"/>
</dbReference>
<dbReference type="PANTHER" id="PTHR46825">
    <property type="entry name" value="D-ALANYL-D-ALANINE-CARBOXYPEPTIDASE/ENDOPEPTIDASE AMPH"/>
    <property type="match status" value="1"/>
</dbReference>
<name>A0A8H9IRI9_9PSEU</name>
<comment type="caution">
    <text evidence="3">The sequence shown here is derived from an EMBL/GenBank/DDBJ whole genome shotgun (WGS) entry which is preliminary data.</text>
</comment>